<protein>
    <submittedName>
        <fullName evidence="1">Uncharacterized protein</fullName>
    </submittedName>
</protein>
<accession>A0A0F9M172</accession>
<reference evidence="1" key="1">
    <citation type="journal article" date="2015" name="Nature">
        <title>Complex archaea that bridge the gap between prokaryotes and eukaryotes.</title>
        <authorList>
            <person name="Spang A."/>
            <person name="Saw J.H."/>
            <person name="Jorgensen S.L."/>
            <person name="Zaremba-Niedzwiedzka K."/>
            <person name="Martijn J."/>
            <person name="Lind A.E."/>
            <person name="van Eijk R."/>
            <person name="Schleper C."/>
            <person name="Guy L."/>
            <person name="Ettema T.J."/>
        </authorList>
    </citation>
    <scope>NUCLEOTIDE SEQUENCE</scope>
</reference>
<dbReference type="AlphaFoldDB" id="A0A0F9M172"/>
<proteinExistence type="predicted"/>
<evidence type="ECO:0000313" key="1">
    <source>
        <dbReference type="EMBL" id="KKN01175.1"/>
    </source>
</evidence>
<comment type="caution">
    <text evidence="1">The sequence shown here is derived from an EMBL/GenBank/DDBJ whole genome shotgun (WGS) entry which is preliminary data.</text>
</comment>
<name>A0A0F9M172_9ZZZZ</name>
<gene>
    <name evidence="1" type="ORF">LCGC14_1130440</name>
</gene>
<sequence length="85" mass="9562">MATLIPNITITEFRKLKVTQMKELNSCEVYSDGEYLFTFINGNHEATGNIRDNVEQWASTSNTVGGRTFKDIMGEEVLETENAVV</sequence>
<organism evidence="1">
    <name type="scientific">marine sediment metagenome</name>
    <dbReference type="NCBI Taxonomy" id="412755"/>
    <lineage>
        <taxon>unclassified sequences</taxon>
        <taxon>metagenomes</taxon>
        <taxon>ecological metagenomes</taxon>
    </lineage>
</organism>
<dbReference type="EMBL" id="LAZR01005290">
    <property type="protein sequence ID" value="KKN01175.1"/>
    <property type="molecule type" value="Genomic_DNA"/>
</dbReference>